<gene>
    <name evidence="3" type="primary">FILIP1L_2</name>
    <name evidence="3" type="ORF">ATANTOWER_025758</name>
</gene>
<accession>A0ABU7CMM8</accession>
<organism evidence="3 4">
    <name type="scientific">Ataeniobius toweri</name>
    <dbReference type="NCBI Taxonomy" id="208326"/>
    <lineage>
        <taxon>Eukaryota</taxon>
        <taxon>Metazoa</taxon>
        <taxon>Chordata</taxon>
        <taxon>Craniata</taxon>
        <taxon>Vertebrata</taxon>
        <taxon>Euteleostomi</taxon>
        <taxon>Actinopterygii</taxon>
        <taxon>Neopterygii</taxon>
        <taxon>Teleostei</taxon>
        <taxon>Neoteleostei</taxon>
        <taxon>Acanthomorphata</taxon>
        <taxon>Ovalentaria</taxon>
        <taxon>Atherinomorphae</taxon>
        <taxon>Cyprinodontiformes</taxon>
        <taxon>Goodeidae</taxon>
        <taxon>Ataeniobius</taxon>
    </lineage>
</organism>
<keyword evidence="1" id="KW-0175">Coiled coil</keyword>
<dbReference type="Proteomes" id="UP001345963">
    <property type="component" value="Unassembled WGS sequence"/>
</dbReference>
<dbReference type="InterPro" id="IPR050719">
    <property type="entry name" value="Cortactin-Actin_Reg"/>
</dbReference>
<proteinExistence type="predicted"/>
<dbReference type="InterPro" id="IPR019131">
    <property type="entry name" value="Cortactin-binding_p2_N"/>
</dbReference>
<evidence type="ECO:0000259" key="2">
    <source>
        <dbReference type="Pfam" id="PF09727"/>
    </source>
</evidence>
<evidence type="ECO:0000256" key="1">
    <source>
        <dbReference type="ARBA" id="ARBA00023054"/>
    </source>
</evidence>
<comment type="caution">
    <text evidence="3">The sequence shown here is derived from an EMBL/GenBank/DDBJ whole genome shotgun (WGS) entry which is preliminary data.</text>
</comment>
<dbReference type="PANTHER" id="PTHR23166:SF4">
    <property type="entry name" value="FILAMIN A-INTERACTING PROTEIN 1-LIKE"/>
    <property type="match status" value="1"/>
</dbReference>
<reference evidence="3 4" key="1">
    <citation type="submission" date="2021-07" db="EMBL/GenBank/DDBJ databases">
        <authorList>
            <person name="Palmer J.M."/>
        </authorList>
    </citation>
    <scope>NUCLEOTIDE SEQUENCE [LARGE SCALE GENOMIC DNA]</scope>
    <source>
        <strain evidence="3 4">AT_MEX2019</strain>
        <tissue evidence="3">Muscle</tissue>
    </source>
</reference>
<protein>
    <submittedName>
        <fullName evidence="3">Filamin A-interacting protein 1-like</fullName>
    </submittedName>
</protein>
<dbReference type="EMBL" id="JAHUTI010094512">
    <property type="protein sequence ID" value="MED6262779.1"/>
    <property type="molecule type" value="Genomic_DNA"/>
</dbReference>
<name>A0ABU7CMM8_9TELE</name>
<feature type="domain" description="Cortactin-binding protein-2 N-terminal" evidence="2">
    <location>
        <begin position="17"/>
        <end position="135"/>
    </location>
</feature>
<evidence type="ECO:0000313" key="3">
    <source>
        <dbReference type="EMBL" id="MED6262779.1"/>
    </source>
</evidence>
<dbReference type="PANTHER" id="PTHR23166">
    <property type="entry name" value="FILAMIN/GPBP-INTERACTING PROTEIN"/>
    <property type="match status" value="1"/>
</dbReference>
<dbReference type="Pfam" id="PF09727">
    <property type="entry name" value="CortBP2"/>
    <property type="match status" value="1"/>
</dbReference>
<evidence type="ECO:0000313" key="4">
    <source>
        <dbReference type="Proteomes" id="UP001345963"/>
    </source>
</evidence>
<keyword evidence="4" id="KW-1185">Reference proteome</keyword>
<sequence length="145" mass="17069">MAKVNHSDHSHFLLRSQARDEVITVLKAEKIDLALLEAKYGFVTPQKVLQALQRDAIQGKSDVFQEDIYEKPMVELDKLVEKQRGTHRRMLEQLLMVEQAHKQALYKLEDEKRNHGEFMRKSDEFTNLLEQERERSVTNFFVVIS</sequence>